<gene>
    <name evidence="1" type="ORF">MNBD_PLANCTO03-2141</name>
</gene>
<evidence type="ECO:0000313" key="1">
    <source>
        <dbReference type="EMBL" id="VAX40782.1"/>
    </source>
</evidence>
<sequence length="312" mass="35429">MTEVVRSTHQGDSHGGAYLVNLETREASHVLDWNRLDIDWEGRGQGRGLRGIVFYNAHIYIAASDELFVFDQSFNIVRSFRNRYLRHCHEICRAGDTLYLTATSFDSVLEFDLRRERFIRAHLIRYQPRRVRTPMGVREERILRIGRYDPNRTDGPAAADTTHINNITTHRKKLMVSGVRLTSILALDRAGHAEYAPTPEWTHNAQLYRHGVLYNSTAEDAVCFASLAGEVFKRLPIPRYDPAELTKNDLPDDYARQAFARGLIATDEGLIIAGSSPSTVTAWDFDSGEQLATVNFGKDIRNAPHGLAIWPY</sequence>
<dbReference type="AlphaFoldDB" id="A0A3B1DJB3"/>
<proteinExistence type="predicted"/>
<organism evidence="1">
    <name type="scientific">hydrothermal vent metagenome</name>
    <dbReference type="NCBI Taxonomy" id="652676"/>
    <lineage>
        <taxon>unclassified sequences</taxon>
        <taxon>metagenomes</taxon>
        <taxon>ecological metagenomes</taxon>
    </lineage>
</organism>
<reference evidence="1" key="1">
    <citation type="submission" date="2018-06" db="EMBL/GenBank/DDBJ databases">
        <authorList>
            <person name="Zhirakovskaya E."/>
        </authorList>
    </citation>
    <scope>NUCLEOTIDE SEQUENCE</scope>
</reference>
<name>A0A3B1DJB3_9ZZZZ</name>
<dbReference type="SUPFAM" id="SSF50969">
    <property type="entry name" value="YVTN repeat-like/Quinoprotein amine dehydrogenase"/>
    <property type="match status" value="1"/>
</dbReference>
<dbReference type="InterPro" id="IPR011044">
    <property type="entry name" value="Quino_amine_DH_bsu"/>
</dbReference>
<dbReference type="EMBL" id="UOGK01000442">
    <property type="protein sequence ID" value="VAX40782.1"/>
    <property type="molecule type" value="Genomic_DNA"/>
</dbReference>
<protein>
    <submittedName>
        <fullName evidence="1">Uncharacterized protein</fullName>
    </submittedName>
</protein>
<accession>A0A3B1DJB3</accession>